<feature type="transmembrane region" description="Helical" evidence="8">
    <location>
        <begin position="130"/>
        <end position="150"/>
    </location>
</feature>
<feature type="transmembrane region" description="Helical" evidence="8">
    <location>
        <begin position="424"/>
        <end position="443"/>
    </location>
</feature>
<keyword evidence="4 8" id="KW-0812">Transmembrane</keyword>
<evidence type="ECO:0000256" key="6">
    <source>
        <dbReference type="ARBA" id="ARBA00023136"/>
    </source>
</evidence>
<evidence type="ECO:0000256" key="1">
    <source>
        <dbReference type="ARBA" id="ARBA00004141"/>
    </source>
</evidence>
<feature type="domain" description="Major facilitator superfamily (MFS) profile" evidence="9">
    <location>
        <begin position="22"/>
        <end position="478"/>
    </location>
</feature>
<comment type="subcellular location">
    <subcellularLocation>
        <location evidence="1">Membrane</location>
        <topology evidence="1">Multi-pass membrane protein</topology>
    </subcellularLocation>
</comment>
<dbReference type="PRINTS" id="PR00171">
    <property type="entry name" value="SUGRTRNSPORT"/>
</dbReference>
<evidence type="ECO:0000256" key="2">
    <source>
        <dbReference type="ARBA" id="ARBA00010992"/>
    </source>
</evidence>
<feature type="transmembrane region" description="Helical" evidence="8">
    <location>
        <begin position="162"/>
        <end position="183"/>
    </location>
</feature>
<dbReference type="OrthoDB" id="4540492at2759"/>
<evidence type="ECO:0000313" key="10">
    <source>
        <dbReference type="EMBL" id="CAF9939496.1"/>
    </source>
</evidence>
<dbReference type="InterPro" id="IPR036259">
    <property type="entry name" value="MFS_trans_sf"/>
</dbReference>
<accession>A0A8H3PEG2</accession>
<feature type="transmembrane region" description="Helical" evidence="8">
    <location>
        <begin position="391"/>
        <end position="412"/>
    </location>
</feature>
<evidence type="ECO:0000256" key="7">
    <source>
        <dbReference type="RuleBase" id="RU003346"/>
    </source>
</evidence>
<keyword evidence="3 7" id="KW-0813">Transport</keyword>
<organism evidence="10 11">
    <name type="scientific">Heterodermia speciosa</name>
    <dbReference type="NCBI Taxonomy" id="116794"/>
    <lineage>
        <taxon>Eukaryota</taxon>
        <taxon>Fungi</taxon>
        <taxon>Dikarya</taxon>
        <taxon>Ascomycota</taxon>
        <taxon>Pezizomycotina</taxon>
        <taxon>Lecanoromycetes</taxon>
        <taxon>OSLEUM clade</taxon>
        <taxon>Lecanoromycetidae</taxon>
        <taxon>Caliciales</taxon>
        <taxon>Physciaceae</taxon>
        <taxon>Heterodermia</taxon>
    </lineage>
</organism>
<dbReference type="SUPFAM" id="SSF103473">
    <property type="entry name" value="MFS general substrate transporter"/>
    <property type="match status" value="1"/>
</dbReference>
<reference evidence="10" key="1">
    <citation type="submission" date="2021-03" db="EMBL/GenBank/DDBJ databases">
        <authorList>
            <person name="Tagirdzhanova G."/>
        </authorList>
    </citation>
    <scope>NUCLEOTIDE SEQUENCE</scope>
</reference>
<dbReference type="NCBIfam" id="TIGR00879">
    <property type="entry name" value="SP"/>
    <property type="match status" value="1"/>
</dbReference>
<evidence type="ECO:0000259" key="9">
    <source>
        <dbReference type="PROSITE" id="PS50850"/>
    </source>
</evidence>
<dbReference type="EMBL" id="CAJPDS010000132">
    <property type="protein sequence ID" value="CAF9939496.1"/>
    <property type="molecule type" value="Genomic_DNA"/>
</dbReference>
<dbReference type="PANTHER" id="PTHR23503">
    <property type="entry name" value="SOLUTE CARRIER FAMILY 2"/>
    <property type="match status" value="1"/>
</dbReference>
<feature type="transmembrane region" description="Helical" evidence="8">
    <location>
        <begin position="363"/>
        <end position="385"/>
    </location>
</feature>
<dbReference type="PANTHER" id="PTHR23503:SF8">
    <property type="entry name" value="FACILITATED GLUCOSE TRANSPORTER PROTEIN 1"/>
    <property type="match status" value="1"/>
</dbReference>
<sequence length="497" mass="53605">MAPQETLYRSLVRDTTAYLAFILLITTIGPLQFGFHLAELNAPQDVITCKKESIGAYDKDVKLPQCIDMNTDQFAVVSSIYTLGGLLGALASGPCCNKYGRLITMRLISLFLVIGPAFESSASNIGLLSFGRVISGVGAGAAIVVVPIYISEIAPPKEKGLFGAFTQVMINMGILIAQLLGYFLSRGNLWRIILGTAGIISLTQLLALFLVPESPKWLAEHRKPQLARKILRKIRGHRVDLDEEVKAWNVDSSEQDIEEEETLLEASAGTHPTSNPKAAKASIGILGAFLEPQYRPAVIAVIAVMLAQQLTGINSIMMYSVSLLSELLPTTAALLTVAVSALNVIITTVCAPLSDKIGRKPCIMLSIAGMGTSSIMLALGIYYSVRVLSTIATLTFVASFGVGLGPVPFILANELVGPEAVGATQSWALAANWIATFLVSQFFPILNKRLGRGRVYYVFAGFAVLFAGFIAWWVPETKGKHGAEEVWGRKEARERVE</sequence>
<feature type="transmembrane region" description="Helical" evidence="8">
    <location>
        <begin position="74"/>
        <end position="92"/>
    </location>
</feature>
<evidence type="ECO:0000256" key="8">
    <source>
        <dbReference type="SAM" id="Phobius"/>
    </source>
</evidence>
<evidence type="ECO:0000256" key="4">
    <source>
        <dbReference type="ARBA" id="ARBA00022692"/>
    </source>
</evidence>
<dbReference type="InterPro" id="IPR003663">
    <property type="entry name" value="Sugar/inositol_transpt"/>
</dbReference>
<comment type="caution">
    <text evidence="10">The sequence shown here is derived from an EMBL/GenBank/DDBJ whole genome shotgun (WGS) entry which is preliminary data.</text>
</comment>
<dbReference type="InterPro" id="IPR045263">
    <property type="entry name" value="GLUT"/>
</dbReference>
<feature type="transmembrane region" description="Helical" evidence="8">
    <location>
        <begin position="455"/>
        <end position="474"/>
    </location>
</feature>
<feature type="transmembrane region" description="Helical" evidence="8">
    <location>
        <begin position="331"/>
        <end position="351"/>
    </location>
</feature>
<feature type="transmembrane region" description="Helical" evidence="8">
    <location>
        <begin position="297"/>
        <end position="319"/>
    </location>
</feature>
<keyword evidence="5 8" id="KW-1133">Transmembrane helix</keyword>
<proteinExistence type="inferred from homology"/>
<dbReference type="InterPro" id="IPR020846">
    <property type="entry name" value="MFS_dom"/>
</dbReference>
<dbReference type="Proteomes" id="UP000664521">
    <property type="component" value="Unassembled WGS sequence"/>
</dbReference>
<gene>
    <name evidence="10" type="ORF">HETSPECPRED_001796</name>
</gene>
<dbReference type="InterPro" id="IPR005829">
    <property type="entry name" value="Sugar_transporter_CS"/>
</dbReference>
<comment type="similarity">
    <text evidence="2 7">Belongs to the major facilitator superfamily. Sugar transporter (TC 2.A.1.1) family.</text>
</comment>
<protein>
    <recommendedName>
        <fullName evidence="9">Major facilitator superfamily (MFS) profile domain-containing protein</fullName>
    </recommendedName>
</protein>
<feature type="transmembrane region" description="Helical" evidence="8">
    <location>
        <begin position="189"/>
        <end position="211"/>
    </location>
</feature>
<name>A0A8H3PEG2_9LECA</name>
<feature type="transmembrane region" description="Helical" evidence="8">
    <location>
        <begin position="99"/>
        <end position="118"/>
    </location>
</feature>
<dbReference type="Pfam" id="PF00083">
    <property type="entry name" value="Sugar_tr"/>
    <property type="match status" value="1"/>
</dbReference>
<dbReference type="PROSITE" id="PS00217">
    <property type="entry name" value="SUGAR_TRANSPORT_2"/>
    <property type="match status" value="1"/>
</dbReference>
<evidence type="ECO:0000313" key="11">
    <source>
        <dbReference type="Proteomes" id="UP000664521"/>
    </source>
</evidence>
<feature type="transmembrane region" description="Helical" evidence="8">
    <location>
        <begin position="16"/>
        <end position="35"/>
    </location>
</feature>
<dbReference type="GO" id="GO:0016020">
    <property type="term" value="C:membrane"/>
    <property type="evidence" value="ECO:0007669"/>
    <property type="project" value="UniProtKB-SubCell"/>
</dbReference>
<dbReference type="InterPro" id="IPR005828">
    <property type="entry name" value="MFS_sugar_transport-like"/>
</dbReference>
<keyword evidence="11" id="KW-1185">Reference proteome</keyword>
<evidence type="ECO:0000256" key="3">
    <source>
        <dbReference type="ARBA" id="ARBA00022448"/>
    </source>
</evidence>
<dbReference type="PROSITE" id="PS50850">
    <property type="entry name" value="MFS"/>
    <property type="match status" value="1"/>
</dbReference>
<dbReference type="Gene3D" id="1.20.1250.20">
    <property type="entry name" value="MFS general substrate transporter like domains"/>
    <property type="match status" value="1"/>
</dbReference>
<dbReference type="AlphaFoldDB" id="A0A8H3PEG2"/>
<evidence type="ECO:0000256" key="5">
    <source>
        <dbReference type="ARBA" id="ARBA00022989"/>
    </source>
</evidence>
<dbReference type="GO" id="GO:0015149">
    <property type="term" value="F:hexose transmembrane transporter activity"/>
    <property type="evidence" value="ECO:0007669"/>
    <property type="project" value="TreeGrafter"/>
</dbReference>
<keyword evidence="6 8" id="KW-0472">Membrane</keyword>